<comment type="subcellular location">
    <subcellularLocation>
        <location evidence="1">Nucleus</location>
    </subcellularLocation>
</comment>
<proteinExistence type="predicted"/>
<sequence length="997" mass="112937">MFDDDDDGVDPQIEDVNGYYFEDGEEKPVCFSILPFQFGEDDSEADFLRKDVFLCGFVDKNLPVYKEVVAWKIRLDSEHPNIYVLSIEHKWIKLLKPRKCYGDIVRSTLITVQMLHFFGRGEQRSLNHLWDHLDEVFGKSNPKPVEDDLMKHHTLIKLFVEKDQTLMKSKILQRLIENGFKRTKKALGMEAQSIVSDGRRARKNDDNNYGNKDDSGDDCDGSSDDGDGSSDDDVTDQICALCDDGGHLLSCDGPCKRSFHPTKKDGRESKCESLHYTSAEVKRIGTYLCANCKNKQHQCFRCGELEPSHGPNAKVFQCNQASCGYFYHPKCIAQLLDPNATDGELERRIMAGMSFPCPIHWCFKCGHMENKAQRALQLAVCRRCPRAYHRECLPRDLSFGTKDKDGNQRAWKLSDTIFIYCLDHEIDKDTGTTSRNHIKFPATPEYTKTKGLGNSKVRMTGKRRKNKRRKNTDQSTKPTDLPNRLCGAESEQADNVGAKSTLPQIAVEPHCAAKHSKGDPQIAKQGVVARQNGAETMKGHENQFGISFCVASTETEKRVTCLAQRGTCLGTQYDGPSTKGMYDCSVQDTPMDDDVELDNVACIIAVDKYVNGRGKTQEDYTRKEAAQRKDSSENQGQNDALELDNLRMEMQADKRPLEPGNKRDRKWQKNAYGLGSASGQKETLSRRENPPSDRGMVHSNDSKTIYYRKGGTEVDNVDDHPLEKQDHQDTSSDGSKKRSRSVDNASGGNRPYLDESKKRNLREDGRYAHYEDWRSERNTAADTSGYKAQSEEKPVWTNTRTGSREHSLDRQRIECGDSYRGTYNNRQRHEWPHASGNSSRIGWDDRRQWSSSRSPFPSAEFGGDRSCSRAHPRGSKYRTGGRHDHPRYLGLGTPQHGTSRPHHRMGWDRDTSHDHQHGRRPPHHTMGWDRAPFRDHHDSRYGEYDATDNGPDSAHRPYTAAGVAGRSAPSYQLAGGYGEGSRAWRPVTDKYAPWPLP</sequence>
<evidence type="ECO:0000259" key="7">
    <source>
        <dbReference type="SMART" id="SM00249"/>
    </source>
</evidence>
<keyword evidence="5" id="KW-0539">Nucleus</keyword>
<evidence type="ECO:0000256" key="6">
    <source>
        <dbReference type="SAM" id="MobiDB-lite"/>
    </source>
</evidence>
<keyword evidence="4" id="KW-0862">Zinc</keyword>
<comment type="caution">
    <text evidence="8">The sequence shown here is derived from an EMBL/GenBank/DDBJ whole genome shotgun (WGS) entry which is preliminary data.</text>
</comment>
<feature type="compositionally biased region" description="Basic and acidic residues" evidence="6">
    <location>
        <begin position="717"/>
        <end position="736"/>
    </location>
</feature>
<dbReference type="Proteomes" id="UP000251960">
    <property type="component" value="Chromosome 2"/>
</dbReference>
<reference evidence="8" key="1">
    <citation type="journal article" date="2018" name="Nat. Genet.">
        <title>Extensive intraspecific gene order and gene structural variations between Mo17 and other maize genomes.</title>
        <authorList>
            <person name="Sun S."/>
            <person name="Zhou Y."/>
            <person name="Chen J."/>
            <person name="Shi J."/>
            <person name="Zhao H."/>
            <person name="Zhao H."/>
            <person name="Song W."/>
            <person name="Zhang M."/>
            <person name="Cui Y."/>
            <person name="Dong X."/>
            <person name="Liu H."/>
            <person name="Ma X."/>
            <person name="Jiao Y."/>
            <person name="Wang B."/>
            <person name="Wei X."/>
            <person name="Stein J.C."/>
            <person name="Glaubitz J.C."/>
            <person name="Lu F."/>
            <person name="Yu G."/>
            <person name="Liang C."/>
            <person name="Fengler K."/>
            <person name="Li B."/>
            <person name="Rafalski A."/>
            <person name="Schnable P.S."/>
            <person name="Ware D.H."/>
            <person name="Buckler E.S."/>
            <person name="Lai J."/>
        </authorList>
    </citation>
    <scope>NUCLEOTIDE SEQUENCE [LARGE SCALE GENOMIC DNA]</scope>
    <source>
        <tissue evidence="8">Seedling</tissue>
    </source>
</reference>
<feature type="compositionally biased region" description="Basic and acidic residues" evidence="6">
    <location>
        <begin position="931"/>
        <end position="943"/>
    </location>
</feature>
<dbReference type="Pfam" id="PF22908">
    <property type="entry name" value="PHD_NSD"/>
    <property type="match status" value="1"/>
</dbReference>
<gene>
    <name evidence="8" type="ORF">Zm00014a_011729</name>
</gene>
<feature type="compositionally biased region" description="Basic and acidic residues" evidence="6">
    <location>
        <begin position="802"/>
        <end position="817"/>
    </location>
</feature>
<feature type="region of interest" description="Disordered" evidence="6">
    <location>
        <begin position="197"/>
        <end position="232"/>
    </location>
</feature>
<feature type="compositionally biased region" description="Basic and acidic residues" evidence="6">
    <location>
        <begin position="905"/>
        <end position="915"/>
    </location>
</feature>
<dbReference type="InterPro" id="IPR011011">
    <property type="entry name" value="Znf_FYVE_PHD"/>
</dbReference>
<evidence type="ECO:0000256" key="1">
    <source>
        <dbReference type="ARBA" id="ARBA00004123"/>
    </source>
</evidence>
<dbReference type="Pfam" id="PF12047">
    <property type="entry name" value="DNMT1-RFD"/>
    <property type="match status" value="1"/>
</dbReference>
<dbReference type="PANTHER" id="PTHR46235:SF18">
    <property type="entry name" value="PROTEIN ENHANCED DOWNY MILDEW 2"/>
    <property type="match status" value="1"/>
</dbReference>
<evidence type="ECO:0000256" key="4">
    <source>
        <dbReference type="ARBA" id="ARBA00022833"/>
    </source>
</evidence>
<name>A0A3L6G394_MAIZE</name>
<keyword evidence="2" id="KW-0479">Metal-binding</keyword>
<dbReference type="InterPro" id="IPR022702">
    <property type="entry name" value="Cytosine_MeTrfase1_RFD"/>
</dbReference>
<feature type="domain" description="Zinc finger PHD-type" evidence="7">
    <location>
        <begin position="298"/>
        <end position="360"/>
    </location>
</feature>
<feature type="region of interest" description="Disordered" evidence="6">
    <location>
        <begin position="439"/>
        <end position="485"/>
    </location>
</feature>
<feature type="domain" description="Zinc finger PHD-type" evidence="7">
    <location>
        <begin position="238"/>
        <end position="293"/>
    </location>
</feature>
<dbReference type="ExpressionAtlas" id="A0A3L6G394">
    <property type="expression patterns" value="baseline and differential"/>
</dbReference>
<dbReference type="CDD" id="cd15565">
    <property type="entry name" value="PHD2_NSD"/>
    <property type="match status" value="1"/>
</dbReference>
<feature type="compositionally biased region" description="Basic and acidic residues" evidence="6">
    <location>
        <begin position="752"/>
        <end position="764"/>
    </location>
</feature>
<feature type="compositionally biased region" description="Basic residues" evidence="6">
    <location>
        <begin position="459"/>
        <end position="470"/>
    </location>
</feature>
<dbReference type="InterPro" id="IPR001965">
    <property type="entry name" value="Znf_PHD"/>
</dbReference>
<feature type="compositionally biased region" description="Basic residues" evidence="6">
    <location>
        <begin position="868"/>
        <end position="880"/>
    </location>
</feature>
<feature type="compositionally biased region" description="Basic and acidic residues" evidence="6">
    <location>
        <begin position="197"/>
        <end position="214"/>
    </location>
</feature>
<keyword evidence="3" id="KW-0863">Zinc-finger</keyword>
<dbReference type="AlphaFoldDB" id="A0A3L6G394"/>
<evidence type="ECO:0000313" key="8">
    <source>
        <dbReference type="EMBL" id="PWZ41598.1"/>
    </source>
</evidence>
<feature type="compositionally biased region" description="Acidic residues" evidence="6">
    <location>
        <begin position="215"/>
        <end position="232"/>
    </location>
</feature>
<dbReference type="EMBL" id="NCVQ01000003">
    <property type="protein sequence ID" value="PWZ41598.1"/>
    <property type="molecule type" value="Genomic_DNA"/>
</dbReference>
<evidence type="ECO:0000256" key="5">
    <source>
        <dbReference type="ARBA" id="ARBA00023242"/>
    </source>
</evidence>
<feature type="compositionally biased region" description="Basic and acidic residues" evidence="6">
    <location>
        <begin position="615"/>
        <end position="632"/>
    </location>
</feature>
<feature type="region of interest" description="Disordered" evidence="6">
    <location>
        <begin position="672"/>
        <end position="764"/>
    </location>
</feature>
<dbReference type="GO" id="GO:0008270">
    <property type="term" value="F:zinc ion binding"/>
    <property type="evidence" value="ECO:0007669"/>
    <property type="project" value="UniProtKB-KW"/>
</dbReference>
<dbReference type="SUPFAM" id="SSF57903">
    <property type="entry name" value="FYVE/PHD zinc finger"/>
    <property type="match status" value="1"/>
</dbReference>
<dbReference type="SMART" id="SM00249">
    <property type="entry name" value="PHD"/>
    <property type="match status" value="3"/>
</dbReference>
<feature type="region of interest" description="Disordered" evidence="6">
    <location>
        <begin position="614"/>
        <end position="643"/>
    </location>
</feature>
<accession>A0A3L6G394</accession>
<evidence type="ECO:0000256" key="3">
    <source>
        <dbReference type="ARBA" id="ARBA00022771"/>
    </source>
</evidence>
<dbReference type="PANTHER" id="PTHR46235">
    <property type="entry name" value="PHD FINGER-CONTAINING PROTEIN DDB_G0268158"/>
    <property type="match status" value="1"/>
</dbReference>
<evidence type="ECO:0000256" key="2">
    <source>
        <dbReference type="ARBA" id="ARBA00022723"/>
    </source>
</evidence>
<dbReference type="InterPro" id="IPR055198">
    <property type="entry name" value="NSD_PHD"/>
</dbReference>
<protein>
    <submittedName>
        <fullName evidence="8">Protein ENHANCED DOWNY MILDEW 2</fullName>
    </submittedName>
</protein>
<feature type="domain" description="Zinc finger PHD-type" evidence="7">
    <location>
        <begin position="361"/>
        <end position="425"/>
    </location>
</feature>
<dbReference type="Gene3D" id="3.30.40.10">
    <property type="entry name" value="Zinc/RING finger domain, C3HC4 (zinc finger)"/>
    <property type="match status" value="2"/>
</dbReference>
<organism evidence="8">
    <name type="scientific">Zea mays</name>
    <name type="common">Maize</name>
    <dbReference type="NCBI Taxonomy" id="4577"/>
    <lineage>
        <taxon>Eukaryota</taxon>
        <taxon>Viridiplantae</taxon>
        <taxon>Streptophyta</taxon>
        <taxon>Embryophyta</taxon>
        <taxon>Tracheophyta</taxon>
        <taxon>Spermatophyta</taxon>
        <taxon>Magnoliopsida</taxon>
        <taxon>Liliopsida</taxon>
        <taxon>Poales</taxon>
        <taxon>Poaceae</taxon>
        <taxon>PACMAD clade</taxon>
        <taxon>Panicoideae</taxon>
        <taxon>Andropogonodae</taxon>
        <taxon>Andropogoneae</taxon>
        <taxon>Tripsacinae</taxon>
        <taxon>Zea</taxon>
    </lineage>
</organism>
<dbReference type="GO" id="GO:0005634">
    <property type="term" value="C:nucleus"/>
    <property type="evidence" value="ECO:0007669"/>
    <property type="project" value="UniProtKB-SubCell"/>
</dbReference>
<feature type="region of interest" description="Disordered" evidence="6">
    <location>
        <begin position="777"/>
        <end position="997"/>
    </location>
</feature>
<dbReference type="InterPro" id="IPR013083">
    <property type="entry name" value="Znf_RING/FYVE/PHD"/>
</dbReference>